<proteinExistence type="predicted"/>
<dbReference type="EMBL" id="JBFAUK010000005">
    <property type="protein sequence ID" value="MEV5506797.1"/>
    <property type="molecule type" value="Genomic_DNA"/>
</dbReference>
<dbReference type="RefSeq" id="WP_153068598.1">
    <property type="nucleotide sequence ID" value="NZ_JBFAUK010000005.1"/>
</dbReference>
<name>A0ABV3JVA3_STRON</name>
<keyword evidence="3" id="KW-1185">Reference proteome</keyword>
<organism evidence="2 3">
    <name type="scientific">Streptomyces orinoci</name>
    <name type="common">Streptoverticillium orinoci</name>
    <dbReference type="NCBI Taxonomy" id="67339"/>
    <lineage>
        <taxon>Bacteria</taxon>
        <taxon>Bacillati</taxon>
        <taxon>Actinomycetota</taxon>
        <taxon>Actinomycetes</taxon>
        <taxon>Kitasatosporales</taxon>
        <taxon>Streptomycetaceae</taxon>
        <taxon>Streptomyces</taxon>
    </lineage>
</organism>
<evidence type="ECO:0000313" key="2">
    <source>
        <dbReference type="EMBL" id="MEV5506797.1"/>
    </source>
</evidence>
<gene>
    <name evidence="2" type="ORF">AB0L16_09995</name>
</gene>
<comment type="caution">
    <text evidence="2">The sequence shown here is derived from an EMBL/GenBank/DDBJ whole genome shotgun (WGS) entry which is preliminary data.</text>
</comment>
<reference evidence="2 3" key="1">
    <citation type="submission" date="2024-06" db="EMBL/GenBank/DDBJ databases">
        <title>The Natural Products Discovery Center: Release of the First 8490 Sequenced Strains for Exploring Actinobacteria Biosynthetic Diversity.</title>
        <authorList>
            <person name="Kalkreuter E."/>
            <person name="Kautsar S.A."/>
            <person name="Yang D."/>
            <person name="Bader C.D."/>
            <person name="Teijaro C.N."/>
            <person name="Fluegel L."/>
            <person name="Davis C.M."/>
            <person name="Simpson J.R."/>
            <person name="Lauterbach L."/>
            <person name="Steele A.D."/>
            <person name="Gui C."/>
            <person name="Meng S."/>
            <person name="Li G."/>
            <person name="Viehrig K."/>
            <person name="Ye F."/>
            <person name="Su P."/>
            <person name="Kiefer A.F."/>
            <person name="Nichols A."/>
            <person name="Cepeda A.J."/>
            <person name="Yan W."/>
            <person name="Fan B."/>
            <person name="Jiang Y."/>
            <person name="Adhikari A."/>
            <person name="Zheng C.-J."/>
            <person name="Schuster L."/>
            <person name="Cowan T.M."/>
            <person name="Smanski M.J."/>
            <person name="Chevrette M.G."/>
            <person name="De Carvalho L.P.S."/>
            <person name="Shen B."/>
        </authorList>
    </citation>
    <scope>NUCLEOTIDE SEQUENCE [LARGE SCALE GENOMIC DNA]</scope>
    <source>
        <strain evidence="2 3">NPDC052347</strain>
    </source>
</reference>
<dbReference type="Proteomes" id="UP001552594">
    <property type="component" value="Unassembled WGS sequence"/>
</dbReference>
<evidence type="ECO:0000313" key="3">
    <source>
        <dbReference type="Proteomes" id="UP001552594"/>
    </source>
</evidence>
<feature type="region of interest" description="Disordered" evidence="1">
    <location>
        <begin position="27"/>
        <end position="58"/>
    </location>
</feature>
<evidence type="ECO:0000256" key="1">
    <source>
        <dbReference type="SAM" id="MobiDB-lite"/>
    </source>
</evidence>
<accession>A0ABV3JVA3</accession>
<protein>
    <submittedName>
        <fullName evidence="2">Uncharacterized protein</fullName>
    </submittedName>
</protein>
<sequence length="77" mass="8277">MDFADAEKLITWDINVDSTVCRGRQHAAGARQGGALQKEPPGGIGIEPDDHGLGRSRGGLTTRLHLAVEQGRSRCRL</sequence>
<feature type="compositionally biased region" description="Low complexity" evidence="1">
    <location>
        <begin position="27"/>
        <end position="37"/>
    </location>
</feature>